<evidence type="ECO:0000256" key="1">
    <source>
        <dbReference type="SAM" id="Phobius"/>
    </source>
</evidence>
<reference evidence="2" key="1">
    <citation type="submission" date="2019-02" db="EMBL/GenBank/DDBJ databases">
        <authorList>
            <consortium name="Genoscope - CEA"/>
            <person name="William W."/>
        </authorList>
    </citation>
    <scope>NUCLEOTIDE SEQUENCE [LARGE SCALE GENOMIC DNA]</scope>
    <source>
        <strain evidence="2">YSy11</strain>
    </source>
</reference>
<accession>A0A653E9D1</accession>
<name>A0A653E9D1_9PSED</name>
<keyword evidence="1" id="KW-0812">Transmembrane</keyword>
<dbReference type="AlphaFoldDB" id="A0A653E9D1"/>
<protein>
    <submittedName>
        <fullName evidence="2">Uncharacterized protein</fullName>
    </submittedName>
</protein>
<keyword evidence="1" id="KW-0472">Membrane</keyword>
<keyword evidence="1" id="KW-1133">Transmembrane helix</keyword>
<dbReference type="RefSeq" id="WP_150548898.1">
    <property type="nucleotide sequence ID" value="NZ_LR215729.2"/>
</dbReference>
<proteinExistence type="predicted"/>
<gene>
    <name evidence="2" type="ORF">PMYSY11_3358</name>
</gene>
<dbReference type="EMBL" id="LR215729">
    <property type="protein sequence ID" value="VEV98402.1"/>
    <property type="molecule type" value="Genomic_DNA"/>
</dbReference>
<evidence type="ECO:0000313" key="2">
    <source>
        <dbReference type="EMBL" id="VEV98402.1"/>
    </source>
</evidence>
<feature type="transmembrane region" description="Helical" evidence="1">
    <location>
        <begin position="6"/>
        <end position="22"/>
    </location>
</feature>
<organism evidence="2">
    <name type="scientific">Pseudomonas marincola</name>
    <dbReference type="NCBI Taxonomy" id="437900"/>
    <lineage>
        <taxon>Bacteria</taxon>
        <taxon>Pseudomonadati</taxon>
        <taxon>Pseudomonadota</taxon>
        <taxon>Gammaproteobacteria</taxon>
        <taxon>Pseudomonadales</taxon>
        <taxon>Pseudomonadaceae</taxon>
        <taxon>Pseudomonas</taxon>
    </lineage>
</organism>
<sequence length="90" mass="10130">MEAKVIIAIVVIVALIGHYWLYKWIKFKIDEGVVLKFLRDAAATNSETRHTAQDMAEALLLPPDRVRAVCTRSPEIIAVQGAPDTWSLKR</sequence>